<evidence type="ECO:0000256" key="5">
    <source>
        <dbReference type="ARBA" id="ARBA00023204"/>
    </source>
</evidence>
<dbReference type="SUPFAM" id="SSF57863">
    <property type="entry name" value="ArfGap/RecO-like zinc finger"/>
    <property type="match status" value="1"/>
</dbReference>
<dbReference type="InterPro" id="IPR022572">
    <property type="entry name" value="DNA_rep/recomb_RecO_N"/>
</dbReference>
<dbReference type="Pfam" id="PF02565">
    <property type="entry name" value="RecO_C"/>
    <property type="match status" value="1"/>
</dbReference>
<comment type="similarity">
    <text evidence="1 7">Belongs to the RecO family.</text>
</comment>
<dbReference type="Pfam" id="PF11967">
    <property type="entry name" value="RecO_N"/>
    <property type="match status" value="1"/>
</dbReference>
<evidence type="ECO:0000313" key="9">
    <source>
        <dbReference type="EMBL" id="GGF70626.1"/>
    </source>
</evidence>
<evidence type="ECO:0000313" key="10">
    <source>
        <dbReference type="Proteomes" id="UP000632498"/>
    </source>
</evidence>
<evidence type="ECO:0000256" key="3">
    <source>
        <dbReference type="ARBA" id="ARBA00022763"/>
    </source>
</evidence>
<dbReference type="HAMAP" id="MF_00201">
    <property type="entry name" value="RecO"/>
    <property type="match status" value="1"/>
</dbReference>
<evidence type="ECO:0000259" key="8">
    <source>
        <dbReference type="Pfam" id="PF11967"/>
    </source>
</evidence>
<dbReference type="Proteomes" id="UP000632498">
    <property type="component" value="Unassembled WGS sequence"/>
</dbReference>
<comment type="function">
    <text evidence="7">Involved in DNA repair and RecF pathway recombination.</text>
</comment>
<dbReference type="InterPro" id="IPR037278">
    <property type="entry name" value="ARFGAP/RecO"/>
</dbReference>
<organism evidence="9 10">
    <name type="scientific">Terasakiella brassicae</name>
    <dbReference type="NCBI Taxonomy" id="1634917"/>
    <lineage>
        <taxon>Bacteria</taxon>
        <taxon>Pseudomonadati</taxon>
        <taxon>Pseudomonadota</taxon>
        <taxon>Alphaproteobacteria</taxon>
        <taxon>Rhodospirillales</taxon>
        <taxon>Terasakiellaceae</taxon>
        <taxon>Terasakiella</taxon>
    </lineage>
</organism>
<dbReference type="Gene3D" id="1.20.1440.120">
    <property type="entry name" value="Recombination protein O, C-terminal domain"/>
    <property type="match status" value="1"/>
</dbReference>
<reference evidence="9" key="2">
    <citation type="submission" date="2020-09" db="EMBL/GenBank/DDBJ databases">
        <authorList>
            <person name="Sun Q."/>
            <person name="Zhou Y."/>
        </authorList>
    </citation>
    <scope>NUCLEOTIDE SEQUENCE</scope>
    <source>
        <strain evidence="9">CGMCC 1.15254</strain>
    </source>
</reference>
<sequence>MIWSDLGIVLSTRKHGENSIILSVLTRQHGRHNGLVRGGAGKRLSAIVQPGNLLHLEWKGRLDEHLGQFTLELEESYSAKALHSREKLTYLNVVCAMCETCLADRQPVEGLFDATLILLDMLDQSRLWPEIYQRWELGLLNELGFGLDLTSCAATGQTGDLIYISPKTGRAVSRDAGEPYKNKLFPLPHHLLVDEIKPTKKDLLSAFTITGHFLDRCVLAPMNKKIPSARTRFIDRMK</sequence>
<keyword evidence="5 7" id="KW-0234">DNA repair</keyword>
<gene>
    <name evidence="7 9" type="primary">recO</name>
    <name evidence="9" type="ORF">GCM10011332_25760</name>
</gene>
<accession>A0A917C580</accession>
<proteinExistence type="inferred from homology"/>
<dbReference type="InterPro" id="IPR042242">
    <property type="entry name" value="RecO_C"/>
</dbReference>
<dbReference type="GO" id="GO:0006310">
    <property type="term" value="P:DNA recombination"/>
    <property type="evidence" value="ECO:0007669"/>
    <property type="project" value="UniProtKB-UniRule"/>
</dbReference>
<dbReference type="EMBL" id="BMHV01000020">
    <property type="protein sequence ID" value="GGF70626.1"/>
    <property type="molecule type" value="Genomic_DNA"/>
</dbReference>
<keyword evidence="10" id="KW-1185">Reference proteome</keyword>
<keyword evidence="4 7" id="KW-0233">DNA recombination</keyword>
<dbReference type="RefSeq" id="WP_188665966.1">
    <property type="nucleotide sequence ID" value="NZ_BMHV01000020.1"/>
</dbReference>
<evidence type="ECO:0000256" key="4">
    <source>
        <dbReference type="ARBA" id="ARBA00023172"/>
    </source>
</evidence>
<dbReference type="NCBIfam" id="TIGR00613">
    <property type="entry name" value="reco"/>
    <property type="match status" value="1"/>
</dbReference>
<comment type="caution">
    <text evidence="9">The sequence shown here is derived from an EMBL/GenBank/DDBJ whole genome shotgun (WGS) entry which is preliminary data.</text>
</comment>
<dbReference type="InterPro" id="IPR003717">
    <property type="entry name" value="RecO"/>
</dbReference>
<evidence type="ECO:0000256" key="1">
    <source>
        <dbReference type="ARBA" id="ARBA00007452"/>
    </source>
</evidence>
<dbReference type="SUPFAM" id="SSF50249">
    <property type="entry name" value="Nucleic acid-binding proteins"/>
    <property type="match status" value="1"/>
</dbReference>
<dbReference type="GO" id="GO:0006302">
    <property type="term" value="P:double-strand break repair"/>
    <property type="evidence" value="ECO:0007669"/>
    <property type="project" value="TreeGrafter"/>
</dbReference>
<protein>
    <recommendedName>
        <fullName evidence="2 7">DNA repair protein RecO</fullName>
    </recommendedName>
    <alternativeName>
        <fullName evidence="6 7">Recombination protein O</fullName>
    </alternativeName>
</protein>
<evidence type="ECO:0000256" key="7">
    <source>
        <dbReference type="HAMAP-Rule" id="MF_00201"/>
    </source>
</evidence>
<evidence type="ECO:0000256" key="2">
    <source>
        <dbReference type="ARBA" id="ARBA00021310"/>
    </source>
</evidence>
<reference evidence="9" key="1">
    <citation type="journal article" date="2014" name="Int. J. Syst. Evol. Microbiol.">
        <title>Complete genome sequence of Corynebacterium casei LMG S-19264T (=DSM 44701T), isolated from a smear-ripened cheese.</title>
        <authorList>
            <consortium name="US DOE Joint Genome Institute (JGI-PGF)"/>
            <person name="Walter F."/>
            <person name="Albersmeier A."/>
            <person name="Kalinowski J."/>
            <person name="Ruckert C."/>
        </authorList>
    </citation>
    <scope>NUCLEOTIDE SEQUENCE</scope>
    <source>
        <strain evidence="9">CGMCC 1.15254</strain>
    </source>
</reference>
<feature type="domain" description="DNA replication/recombination mediator RecO N-terminal" evidence="8">
    <location>
        <begin position="1"/>
        <end position="73"/>
    </location>
</feature>
<dbReference type="GO" id="GO:0043590">
    <property type="term" value="C:bacterial nucleoid"/>
    <property type="evidence" value="ECO:0007669"/>
    <property type="project" value="TreeGrafter"/>
</dbReference>
<name>A0A917C580_9PROT</name>
<dbReference type="PANTHER" id="PTHR33991:SF1">
    <property type="entry name" value="DNA REPAIR PROTEIN RECO"/>
    <property type="match status" value="1"/>
</dbReference>
<evidence type="ECO:0000256" key="6">
    <source>
        <dbReference type="ARBA" id="ARBA00033409"/>
    </source>
</evidence>
<keyword evidence="3 7" id="KW-0227">DNA damage</keyword>
<dbReference type="Gene3D" id="2.40.50.140">
    <property type="entry name" value="Nucleic acid-binding proteins"/>
    <property type="match status" value="1"/>
</dbReference>
<dbReference type="PANTHER" id="PTHR33991">
    <property type="entry name" value="DNA REPAIR PROTEIN RECO"/>
    <property type="match status" value="1"/>
</dbReference>
<dbReference type="AlphaFoldDB" id="A0A917C580"/>
<dbReference type="InterPro" id="IPR012340">
    <property type="entry name" value="NA-bd_OB-fold"/>
</dbReference>